<organism evidence="1 2">
    <name type="scientific">Phlebotomus papatasi</name>
    <name type="common">Sandfly</name>
    <dbReference type="NCBI Taxonomy" id="29031"/>
    <lineage>
        <taxon>Eukaryota</taxon>
        <taxon>Metazoa</taxon>
        <taxon>Ecdysozoa</taxon>
        <taxon>Arthropoda</taxon>
        <taxon>Hexapoda</taxon>
        <taxon>Insecta</taxon>
        <taxon>Pterygota</taxon>
        <taxon>Neoptera</taxon>
        <taxon>Endopterygota</taxon>
        <taxon>Diptera</taxon>
        <taxon>Nematocera</taxon>
        <taxon>Psychodoidea</taxon>
        <taxon>Psychodidae</taxon>
        <taxon>Phlebotomus</taxon>
        <taxon>Phlebotomus</taxon>
    </lineage>
</organism>
<dbReference type="EnsemblMetazoa" id="PPAI006378-RA">
    <property type="protein sequence ID" value="PPAI006378-PA"/>
    <property type="gene ID" value="PPAI006378"/>
</dbReference>
<dbReference type="Proteomes" id="UP000092462">
    <property type="component" value="Unassembled WGS sequence"/>
</dbReference>
<protein>
    <submittedName>
        <fullName evidence="1">Uncharacterized protein</fullName>
    </submittedName>
</protein>
<name>A0A1B0DEM9_PHLPP</name>
<evidence type="ECO:0000313" key="1">
    <source>
        <dbReference type="EnsemblMetazoa" id="PPAI006378-PA"/>
    </source>
</evidence>
<dbReference type="EMBL" id="AJVK01005685">
    <property type="status" value="NOT_ANNOTATED_CDS"/>
    <property type="molecule type" value="Genomic_DNA"/>
</dbReference>
<keyword evidence="2" id="KW-1185">Reference proteome</keyword>
<reference evidence="1" key="1">
    <citation type="submission" date="2022-08" db="UniProtKB">
        <authorList>
            <consortium name="EnsemblMetazoa"/>
        </authorList>
    </citation>
    <scope>IDENTIFICATION</scope>
    <source>
        <strain evidence="1">Israel</strain>
    </source>
</reference>
<proteinExistence type="predicted"/>
<accession>A0A1B0DEM9</accession>
<evidence type="ECO:0000313" key="2">
    <source>
        <dbReference type="Proteomes" id="UP000092462"/>
    </source>
</evidence>
<sequence>MNRIYWNQLDILHMSSLLDQLLMTMNARNGLTIGQMHQLNIFHSTPLNQFHATKFSEILRHHDSAIGASQRNVLWCLRRNFTFPTREMHTNIFK</sequence>
<dbReference type="AlphaFoldDB" id="A0A1B0DEM9"/>
<dbReference type="VEuPathDB" id="VectorBase:PPAI006378"/>